<dbReference type="Pfam" id="PF20231">
    <property type="entry name" value="DUF6589"/>
    <property type="match status" value="1"/>
</dbReference>
<feature type="region of interest" description="Disordered" evidence="1">
    <location>
        <begin position="775"/>
        <end position="839"/>
    </location>
</feature>
<proteinExistence type="predicted"/>
<dbReference type="EMBL" id="KN831772">
    <property type="protein sequence ID" value="KIM45742.1"/>
    <property type="molecule type" value="Genomic_DNA"/>
</dbReference>
<evidence type="ECO:0000313" key="3">
    <source>
        <dbReference type="EMBL" id="KIM45742.1"/>
    </source>
</evidence>
<feature type="compositionally biased region" description="Acidic residues" evidence="1">
    <location>
        <begin position="810"/>
        <end position="832"/>
    </location>
</feature>
<evidence type="ECO:0000313" key="4">
    <source>
        <dbReference type="Proteomes" id="UP000053424"/>
    </source>
</evidence>
<dbReference type="STRING" id="686832.A0A0C2YXQ9"/>
<dbReference type="AlphaFoldDB" id="A0A0C2YXQ9"/>
<protein>
    <recommendedName>
        <fullName evidence="2">DUF6589 domain-containing protein</fullName>
    </recommendedName>
</protein>
<dbReference type="HOGENOM" id="CLU_007061_1_0_1"/>
<evidence type="ECO:0000259" key="2">
    <source>
        <dbReference type="Pfam" id="PF20231"/>
    </source>
</evidence>
<dbReference type="OrthoDB" id="2496395at2759"/>
<feature type="domain" description="DUF6589" evidence="2">
    <location>
        <begin position="230"/>
        <end position="697"/>
    </location>
</feature>
<organism evidence="3 4">
    <name type="scientific">Hebeloma cylindrosporum</name>
    <dbReference type="NCBI Taxonomy" id="76867"/>
    <lineage>
        <taxon>Eukaryota</taxon>
        <taxon>Fungi</taxon>
        <taxon>Dikarya</taxon>
        <taxon>Basidiomycota</taxon>
        <taxon>Agaricomycotina</taxon>
        <taxon>Agaricomycetes</taxon>
        <taxon>Agaricomycetidae</taxon>
        <taxon>Agaricales</taxon>
        <taxon>Agaricineae</taxon>
        <taxon>Hymenogastraceae</taxon>
        <taxon>Hebeloma</taxon>
    </lineage>
</organism>
<dbReference type="Proteomes" id="UP000053424">
    <property type="component" value="Unassembled WGS sequence"/>
</dbReference>
<name>A0A0C2YXQ9_HEBCY</name>
<keyword evidence="4" id="KW-1185">Reference proteome</keyword>
<dbReference type="InterPro" id="IPR046496">
    <property type="entry name" value="DUF6589"/>
</dbReference>
<sequence>MGQVQKIAGEEAGAISREGILSKTNKVINEAFFLDYSISGLTSTLRSLAPNFFSLLDAFSITSRQKSQLSEKWAEKKRIMEGSAVLTLLKSRSQTNNYAQAIHGMYLMATGAQRQHFSVLSSLGITVGYGNVIDQRKPGKATATTKKPRKRTPGTLFQLSQACRETARRIASSALYVTVYDNINMMVRVAEQIVGCKNAQENGTCVTIMPLHNAKLEDLAIKTLDERIKNARPLRLEDLELTEPESDLMDDALVYTILSIIVTHGGEGFEKWSENLKDTRPCSSNTIDVHQTPIHPLPAMEIDESTITGNVEIIEAITNELYPDSDHEISPEYVKIIAGDQLTIARQRSILNIRVGHEDGADSWKNIVLMPGLFHAKIADCHGLLTVHFGKSSTRSPGSLAFHNTCLDRLPILLSSLPSFRVCRDLIMVSLYARVLHLLLQVSNMNTVEEYLAKYRSWSDVQTHAKMILELYADAGRVQELRQPRETAEHQRIAKIKAEQDATKSLQAAARALARKGPVNPSISPVPAAAASVSSSKLAQSGLKKEDQGDMVFENAVLFMRDALFTRLFADAVKAGDSGLVILMLKMWTFSYRGSGRSKYAHELLHLFHNLVNVWSEDLRYVITQNWLLNPTGKPNAFVEIDLVQEHLNFWVKKIYKADGDSHSWDWLSLVSPCIDVLRRLSTKLNVELGSRQGKTHSVPDLQKDIHALMGVLKEHEVYVVKLGRGLDANDTPAPDILSAGLSALSHGTTTNPLSEFNAQYDRLRERRNMTPVSALAHDNPSSNAAQQSSPTMAPSPIMVDSDPSHEGANESDDGLEFEDEDQISDFDEFEVESPTLMRFEEDDVALDMDEMDLGIEFVDEDGLDSEEDENDGDF</sequence>
<reference evidence="3 4" key="1">
    <citation type="submission" date="2014-04" db="EMBL/GenBank/DDBJ databases">
        <authorList>
            <consortium name="DOE Joint Genome Institute"/>
            <person name="Kuo A."/>
            <person name="Gay G."/>
            <person name="Dore J."/>
            <person name="Kohler A."/>
            <person name="Nagy L.G."/>
            <person name="Floudas D."/>
            <person name="Copeland A."/>
            <person name="Barry K.W."/>
            <person name="Cichocki N."/>
            <person name="Veneault-Fourrey C."/>
            <person name="LaButti K."/>
            <person name="Lindquist E.A."/>
            <person name="Lipzen A."/>
            <person name="Lundell T."/>
            <person name="Morin E."/>
            <person name="Murat C."/>
            <person name="Sun H."/>
            <person name="Tunlid A."/>
            <person name="Henrissat B."/>
            <person name="Grigoriev I.V."/>
            <person name="Hibbett D.S."/>
            <person name="Martin F."/>
            <person name="Nordberg H.P."/>
            <person name="Cantor M.N."/>
            <person name="Hua S.X."/>
        </authorList>
    </citation>
    <scope>NUCLEOTIDE SEQUENCE [LARGE SCALE GENOMIC DNA]</scope>
    <source>
        <strain evidence="4">h7</strain>
    </source>
</reference>
<accession>A0A0C2YXQ9</accession>
<evidence type="ECO:0000256" key="1">
    <source>
        <dbReference type="SAM" id="MobiDB-lite"/>
    </source>
</evidence>
<gene>
    <name evidence="3" type="ORF">M413DRAFT_24874</name>
</gene>
<feature type="compositionally biased region" description="Polar residues" evidence="1">
    <location>
        <begin position="780"/>
        <end position="793"/>
    </location>
</feature>
<reference evidence="4" key="2">
    <citation type="submission" date="2015-01" db="EMBL/GenBank/DDBJ databases">
        <title>Evolutionary Origins and Diversification of the Mycorrhizal Mutualists.</title>
        <authorList>
            <consortium name="DOE Joint Genome Institute"/>
            <consortium name="Mycorrhizal Genomics Consortium"/>
            <person name="Kohler A."/>
            <person name="Kuo A."/>
            <person name="Nagy L.G."/>
            <person name="Floudas D."/>
            <person name="Copeland A."/>
            <person name="Barry K.W."/>
            <person name="Cichocki N."/>
            <person name="Veneault-Fourrey C."/>
            <person name="LaButti K."/>
            <person name="Lindquist E.A."/>
            <person name="Lipzen A."/>
            <person name="Lundell T."/>
            <person name="Morin E."/>
            <person name="Murat C."/>
            <person name="Riley R."/>
            <person name="Ohm R."/>
            <person name="Sun H."/>
            <person name="Tunlid A."/>
            <person name="Henrissat B."/>
            <person name="Grigoriev I.V."/>
            <person name="Hibbett D.S."/>
            <person name="Martin F."/>
        </authorList>
    </citation>
    <scope>NUCLEOTIDE SEQUENCE [LARGE SCALE GENOMIC DNA]</scope>
    <source>
        <strain evidence="4">h7</strain>
    </source>
</reference>